<evidence type="ECO:0000256" key="2">
    <source>
        <dbReference type="ARBA" id="ARBA00010621"/>
    </source>
</evidence>
<comment type="subcellular location">
    <subcellularLocation>
        <location evidence="1 14">Cell membrane</location>
        <topology evidence="1 14">Multi-pass membrane protein</topology>
    </subcellularLocation>
</comment>
<dbReference type="InterPro" id="IPR003824">
    <property type="entry name" value="UppP"/>
</dbReference>
<dbReference type="PANTHER" id="PTHR30622">
    <property type="entry name" value="UNDECAPRENYL-DIPHOSPHATASE"/>
    <property type="match status" value="1"/>
</dbReference>
<gene>
    <name evidence="14" type="primary">uppP</name>
    <name evidence="15" type="ORF">A2556_00435</name>
</gene>
<evidence type="ECO:0000256" key="1">
    <source>
        <dbReference type="ARBA" id="ARBA00004651"/>
    </source>
</evidence>
<evidence type="ECO:0000256" key="9">
    <source>
        <dbReference type="ARBA" id="ARBA00023136"/>
    </source>
</evidence>
<dbReference type="AlphaFoldDB" id="A0A1G2QK93"/>
<dbReference type="EMBL" id="MHTM01000044">
    <property type="protein sequence ID" value="OHA60857.1"/>
    <property type="molecule type" value="Genomic_DNA"/>
</dbReference>
<dbReference type="Pfam" id="PF02673">
    <property type="entry name" value="BacA"/>
    <property type="match status" value="1"/>
</dbReference>
<feature type="transmembrane region" description="Helical" evidence="14">
    <location>
        <begin position="236"/>
        <end position="255"/>
    </location>
</feature>
<comment type="function">
    <text evidence="14">Catalyzes the dephosphorylation of undecaprenyl diphosphate (UPP). Confers resistance to bacitracin.</text>
</comment>
<proteinExistence type="inferred from homology"/>
<evidence type="ECO:0000256" key="12">
    <source>
        <dbReference type="ARBA" id="ARBA00032932"/>
    </source>
</evidence>
<keyword evidence="14" id="KW-0961">Cell wall biogenesis/degradation</keyword>
<keyword evidence="9 14" id="KW-0472">Membrane</keyword>
<comment type="miscellaneous">
    <text evidence="14">Bacitracin is thought to be involved in the inhibition of peptidoglycan synthesis by sequestering undecaprenyl diphosphate, thereby reducing the pool of lipid carrier available.</text>
</comment>
<keyword evidence="7 14" id="KW-0378">Hydrolase</keyword>
<feature type="transmembrane region" description="Helical" evidence="14">
    <location>
        <begin position="41"/>
        <end position="62"/>
    </location>
</feature>
<feature type="transmembrane region" description="Helical" evidence="14">
    <location>
        <begin position="74"/>
        <end position="93"/>
    </location>
</feature>
<protein>
    <recommendedName>
        <fullName evidence="4 14">Undecaprenyl-diphosphatase</fullName>
        <ecNumber evidence="3 14">3.6.1.27</ecNumber>
    </recommendedName>
    <alternativeName>
        <fullName evidence="12 14">Bacitracin resistance protein</fullName>
    </alternativeName>
    <alternativeName>
        <fullName evidence="11 14">Undecaprenyl pyrophosphate phosphatase</fullName>
    </alternativeName>
</protein>
<dbReference type="PANTHER" id="PTHR30622:SF3">
    <property type="entry name" value="UNDECAPRENYL-DIPHOSPHATASE"/>
    <property type="match status" value="1"/>
</dbReference>
<evidence type="ECO:0000256" key="8">
    <source>
        <dbReference type="ARBA" id="ARBA00022989"/>
    </source>
</evidence>
<dbReference type="GO" id="GO:0046677">
    <property type="term" value="P:response to antibiotic"/>
    <property type="evidence" value="ECO:0007669"/>
    <property type="project" value="UniProtKB-UniRule"/>
</dbReference>
<feature type="transmembrane region" description="Helical" evidence="14">
    <location>
        <begin position="208"/>
        <end position="229"/>
    </location>
</feature>
<keyword evidence="14" id="KW-0573">Peptidoglycan synthesis</keyword>
<dbReference type="GO" id="GO:0050380">
    <property type="term" value="F:undecaprenyl-diphosphatase activity"/>
    <property type="evidence" value="ECO:0007669"/>
    <property type="project" value="UniProtKB-UniRule"/>
</dbReference>
<evidence type="ECO:0000256" key="10">
    <source>
        <dbReference type="ARBA" id="ARBA00023251"/>
    </source>
</evidence>
<dbReference type="Proteomes" id="UP000177140">
    <property type="component" value="Unassembled WGS sequence"/>
</dbReference>
<evidence type="ECO:0000256" key="3">
    <source>
        <dbReference type="ARBA" id="ARBA00012374"/>
    </source>
</evidence>
<keyword evidence="8 14" id="KW-1133">Transmembrane helix</keyword>
<keyword evidence="5 14" id="KW-1003">Cell membrane</keyword>
<dbReference type="GO" id="GO:0009252">
    <property type="term" value="P:peptidoglycan biosynthetic process"/>
    <property type="evidence" value="ECO:0007669"/>
    <property type="project" value="UniProtKB-KW"/>
</dbReference>
<feature type="transmembrane region" description="Helical" evidence="14">
    <location>
        <begin position="178"/>
        <end position="196"/>
    </location>
</feature>
<evidence type="ECO:0000256" key="11">
    <source>
        <dbReference type="ARBA" id="ARBA00032707"/>
    </source>
</evidence>
<evidence type="ECO:0000256" key="7">
    <source>
        <dbReference type="ARBA" id="ARBA00022801"/>
    </source>
</evidence>
<evidence type="ECO:0000256" key="14">
    <source>
        <dbReference type="HAMAP-Rule" id="MF_01006"/>
    </source>
</evidence>
<evidence type="ECO:0000313" key="16">
    <source>
        <dbReference type="Proteomes" id="UP000177140"/>
    </source>
</evidence>
<dbReference type="GO" id="GO:0071555">
    <property type="term" value="P:cell wall organization"/>
    <property type="evidence" value="ECO:0007669"/>
    <property type="project" value="UniProtKB-KW"/>
</dbReference>
<accession>A0A1G2QK93</accession>
<evidence type="ECO:0000256" key="6">
    <source>
        <dbReference type="ARBA" id="ARBA00022692"/>
    </source>
</evidence>
<sequence>MDFISATILGAIEGLTEFLPISSTGHLILASRLMHLPATTFQSTFEISIQLGAILAVVWLFWRQLFLSRETFQKVVVAFVPTMIIGFGLYKIFKSFLAGNTAVTIGALFLGGIFLIGFEYWYQKRGVAEVATSGISYRQAVILGLCQSLAIVPGVSRSAATIIGGLGMKIKRETIVEFSFLLAIPTMATATAYDLYKTAPSFSGNQFDLLSVGFLVSFLVALVAVKFLIQYVQKNNFTAFGWYRIILAILAYFIFFF</sequence>
<comment type="catalytic activity">
    <reaction evidence="13 14">
        <text>di-trans,octa-cis-undecaprenyl diphosphate + H2O = di-trans,octa-cis-undecaprenyl phosphate + phosphate + H(+)</text>
        <dbReference type="Rhea" id="RHEA:28094"/>
        <dbReference type="ChEBI" id="CHEBI:15377"/>
        <dbReference type="ChEBI" id="CHEBI:15378"/>
        <dbReference type="ChEBI" id="CHEBI:43474"/>
        <dbReference type="ChEBI" id="CHEBI:58405"/>
        <dbReference type="ChEBI" id="CHEBI:60392"/>
        <dbReference type="EC" id="3.6.1.27"/>
    </reaction>
</comment>
<comment type="similarity">
    <text evidence="2 14">Belongs to the UppP family.</text>
</comment>
<dbReference type="NCBIfam" id="TIGR00753">
    <property type="entry name" value="undec_PP_bacA"/>
    <property type="match status" value="1"/>
</dbReference>
<organism evidence="15 16">
    <name type="scientific">Candidatus Vogelbacteria bacterium RIFOXYD2_FULL_44_9</name>
    <dbReference type="NCBI Taxonomy" id="1802441"/>
    <lineage>
        <taxon>Bacteria</taxon>
        <taxon>Candidatus Vogeliibacteriota</taxon>
    </lineage>
</organism>
<dbReference type="EC" id="3.6.1.27" evidence="3 14"/>
<evidence type="ECO:0000256" key="13">
    <source>
        <dbReference type="ARBA" id="ARBA00047594"/>
    </source>
</evidence>
<dbReference type="GO" id="GO:0005886">
    <property type="term" value="C:plasma membrane"/>
    <property type="evidence" value="ECO:0007669"/>
    <property type="project" value="UniProtKB-SubCell"/>
</dbReference>
<evidence type="ECO:0000256" key="5">
    <source>
        <dbReference type="ARBA" id="ARBA00022475"/>
    </source>
</evidence>
<evidence type="ECO:0000313" key="15">
    <source>
        <dbReference type="EMBL" id="OHA60857.1"/>
    </source>
</evidence>
<dbReference type="HAMAP" id="MF_01006">
    <property type="entry name" value="Undec_diphosphatase"/>
    <property type="match status" value="1"/>
</dbReference>
<evidence type="ECO:0000256" key="4">
    <source>
        <dbReference type="ARBA" id="ARBA00021581"/>
    </source>
</evidence>
<comment type="caution">
    <text evidence="15">The sequence shown here is derived from an EMBL/GenBank/DDBJ whole genome shotgun (WGS) entry which is preliminary data.</text>
</comment>
<reference evidence="15 16" key="1">
    <citation type="journal article" date="2016" name="Nat. Commun.">
        <title>Thousands of microbial genomes shed light on interconnected biogeochemical processes in an aquifer system.</title>
        <authorList>
            <person name="Anantharaman K."/>
            <person name="Brown C.T."/>
            <person name="Hug L.A."/>
            <person name="Sharon I."/>
            <person name="Castelle C.J."/>
            <person name="Probst A.J."/>
            <person name="Thomas B.C."/>
            <person name="Singh A."/>
            <person name="Wilkins M.J."/>
            <person name="Karaoz U."/>
            <person name="Brodie E.L."/>
            <person name="Williams K.H."/>
            <person name="Hubbard S.S."/>
            <person name="Banfield J.F."/>
        </authorList>
    </citation>
    <scope>NUCLEOTIDE SEQUENCE [LARGE SCALE GENOMIC DNA]</scope>
</reference>
<feature type="transmembrane region" description="Helical" evidence="14">
    <location>
        <begin position="99"/>
        <end position="118"/>
    </location>
</feature>
<keyword evidence="10 14" id="KW-0046">Antibiotic resistance</keyword>
<keyword evidence="14" id="KW-0133">Cell shape</keyword>
<keyword evidence="6 14" id="KW-0812">Transmembrane</keyword>
<name>A0A1G2QK93_9BACT</name>
<dbReference type="GO" id="GO:0008360">
    <property type="term" value="P:regulation of cell shape"/>
    <property type="evidence" value="ECO:0007669"/>
    <property type="project" value="UniProtKB-KW"/>
</dbReference>